<comment type="caution">
    <text evidence="1">The sequence shown here is derived from an EMBL/GenBank/DDBJ whole genome shotgun (WGS) entry which is preliminary data.</text>
</comment>
<evidence type="ECO:0000313" key="1">
    <source>
        <dbReference type="EMBL" id="MFC4516417.1"/>
    </source>
</evidence>
<gene>
    <name evidence="1" type="ORF">ACFPEN_26235</name>
</gene>
<name>A0ABV9BQS8_9ACTN</name>
<dbReference type="Proteomes" id="UP001595990">
    <property type="component" value="Unassembled WGS sequence"/>
</dbReference>
<accession>A0ABV9BQS8</accession>
<sequence>MAEQLRALHEKGGDPALERFPDPGELFLVLRHTERQASCLSEPTRGEAAVLRAKLWQFLREQADSGQLRAIDDGRDAGVPWDRFSEALCVTTRHGAYQKALRLKAEQVRVPHERRSPETARAYEKRRVAEERAEHVRVTAQVRRFALAQRIARQLLEHRDGLVLEDMAEYWLDELAETVDDRDTDFHQANFCSFLESFVRSVHQHSRDAGQAVAKTVEARQALALATEFVIQESLEIPK</sequence>
<protein>
    <submittedName>
        <fullName evidence="1">Uncharacterized protein</fullName>
    </submittedName>
</protein>
<dbReference type="EMBL" id="JBHSFS010000013">
    <property type="protein sequence ID" value="MFC4516417.1"/>
    <property type="molecule type" value="Genomic_DNA"/>
</dbReference>
<reference evidence="2" key="1">
    <citation type="journal article" date="2019" name="Int. J. Syst. Evol. Microbiol.">
        <title>The Global Catalogue of Microorganisms (GCM) 10K type strain sequencing project: providing services to taxonomists for standard genome sequencing and annotation.</title>
        <authorList>
            <consortium name="The Broad Institute Genomics Platform"/>
            <consortium name="The Broad Institute Genome Sequencing Center for Infectious Disease"/>
            <person name="Wu L."/>
            <person name="Ma J."/>
        </authorList>
    </citation>
    <scope>NUCLEOTIDE SEQUENCE [LARGE SCALE GENOMIC DNA]</scope>
    <source>
        <strain evidence="2">CECT 8064</strain>
    </source>
</reference>
<proteinExistence type="predicted"/>
<evidence type="ECO:0000313" key="2">
    <source>
        <dbReference type="Proteomes" id="UP001595990"/>
    </source>
</evidence>
<dbReference type="RefSeq" id="WP_411951693.1">
    <property type="nucleotide sequence ID" value="NZ_JBHSFS010000013.1"/>
</dbReference>
<organism evidence="1 2">
    <name type="scientific">Streptomyces ehimensis</name>
    <dbReference type="NCBI Taxonomy" id="68195"/>
    <lineage>
        <taxon>Bacteria</taxon>
        <taxon>Bacillati</taxon>
        <taxon>Actinomycetota</taxon>
        <taxon>Actinomycetes</taxon>
        <taxon>Kitasatosporales</taxon>
        <taxon>Streptomycetaceae</taxon>
        <taxon>Streptomyces</taxon>
    </lineage>
</organism>
<keyword evidence="2" id="KW-1185">Reference proteome</keyword>